<evidence type="ECO:0000313" key="2">
    <source>
        <dbReference type="EMBL" id="MDQ0256619.1"/>
    </source>
</evidence>
<dbReference type="SUPFAM" id="SSF52768">
    <property type="entry name" value="Arginase/deacetylase"/>
    <property type="match status" value="1"/>
</dbReference>
<protein>
    <submittedName>
        <fullName evidence="2">Arginase family enzyme</fullName>
    </submittedName>
</protein>
<dbReference type="PROSITE" id="PS51409">
    <property type="entry name" value="ARGINASE_2"/>
    <property type="match status" value="1"/>
</dbReference>
<keyword evidence="3" id="KW-1185">Reference proteome</keyword>
<evidence type="ECO:0000256" key="1">
    <source>
        <dbReference type="PROSITE-ProRule" id="PRU00742"/>
    </source>
</evidence>
<comment type="caution">
    <text evidence="2">The sequence shown here is derived from an EMBL/GenBank/DDBJ whole genome shotgun (WGS) entry which is preliminary data.</text>
</comment>
<dbReference type="Gene3D" id="3.40.800.10">
    <property type="entry name" value="Ureohydrolase domain"/>
    <property type="match status" value="1"/>
</dbReference>
<dbReference type="InterPro" id="IPR006035">
    <property type="entry name" value="Ureohydrolase"/>
</dbReference>
<dbReference type="InterPro" id="IPR023696">
    <property type="entry name" value="Ureohydrolase_dom_sf"/>
</dbReference>
<dbReference type="PANTHER" id="PTHR11358:SF41">
    <property type="entry name" value="ARGINASE"/>
    <property type="match status" value="1"/>
</dbReference>
<dbReference type="Pfam" id="PF00491">
    <property type="entry name" value="Arginase"/>
    <property type="match status" value="1"/>
</dbReference>
<dbReference type="PIRSF" id="PIRSF036979">
    <property type="entry name" value="Arginase"/>
    <property type="match status" value="1"/>
</dbReference>
<dbReference type="RefSeq" id="WP_307329043.1">
    <property type="nucleotide sequence ID" value="NZ_JAUSUG010000018.1"/>
</dbReference>
<name>A0ABT9ZZE4_9BACI</name>
<gene>
    <name evidence="2" type="ORF">J2S74_004041</name>
</gene>
<evidence type="ECO:0000313" key="3">
    <source>
        <dbReference type="Proteomes" id="UP001230005"/>
    </source>
</evidence>
<comment type="similarity">
    <text evidence="1">Belongs to the arginase family.</text>
</comment>
<accession>A0ABT9ZZE4</accession>
<reference evidence="2 3" key="1">
    <citation type="submission" date="2023-07" db="EMBL/GenBank/DDBJ databases">
        <title>Genomic Encyclopedia of Type Strains, Phase IV (KMG-IV): sequencing the most valuable type-strain genomes for metagenomic binning, comparative biology and taxonomic classification.</title>
        <authorList>
            <person name="Goeker M."/>
        </authorList>
    </citation>
    <scope>NUCLEOTIDE SEQUENCE [LARGE SCALE GENOMIC DNA]</scope>
    <source>
        <strain evidence="2 3">DSM 9768</strain>
    </source>
</reference>
<proteinExistence type="inferred from homology"/>
<organism evidence="2 3">
    <name type="scientific">Evansella vedderi</name>
    <dbReference type="NCBI Taxonomy" id="38282"/>
    <lineage>
        <taxon>Bacteria</taxon>
        <taxon>Bacillati</taxon>
        <taxon>Bacillota</taxon>
        <taxon>Bacilli</taxon>
        <taxon>Bacillales</taxon>
        <taxon>Bacillaceae</taxon>
        <taxon>Evansella</taxon>
    </lineage>
</organism>
<dbReference type="EMBL" id="JAUSUG010000018">
    <property type="protein sequence ID" value="MDQ0256619.1"/>
    <property type="molecule type" value="Genomic_DNA"/>
</dbReference>
<dbReference type="PANTHER" id="PTHR11358">
    <property type="entry name" value="ARGINASE/AGMATINASE"/>
    <property type="match status" value="1"/>
</dbReference>
<dbReference type="Proteomes" id="UP001230005">
    <property type="component" value="Unassembled WGS sequence"/>
</dbReference>
<sequence>MSITHNEVTVLDFDHTYVSQKFLHDSTFEWIPMEDIPSTSRYCSNEARAEIYERLQHRRNKGITFIGNGNYHYVSLLLLQEIDSPFTLVLLDNHTDLQEPSFMPLLSCGSWVLHALESLPNLEKVVIVGIRPDFTTEQIPAHLRSKISIIPHNHILFQKETKLLSHIQSLIPTANIYISIDKDVLDETAAKTNWDHGKMQLATLRSILQSLSEHKSIIGVDICGEYPAIDFFDKEGLLATHLNEQANRTLLQTVKSCSRIAHARVN</sequence>